<sequence length="63" mass="6635">MMASLLDYYRLIDPAMNRVNGAVNYSAASAACRGRRVRLRGAASSLSLSAREIDGGNIAASMA</sequence>
<organism evidence="1 2">
    <name type="scientific">Rhizorhapis suberifaciens</name>
    <name type="common">corky root of lettuce</name>
    <dbReference type="NCBI Taxonomy" id="13656"/>
    <lineage>
        <taxon>Bacteria</taxon>
        <taxon>Pseudomonadati</taxon>
        <taxon>Pseudomonadota</taxon>
        <taxon>Alphaproteobacteria</taxon>
        <taxon>Sphingomonadales</taxon>
        <taxon>Sphingomonadaceae</taxon>
        <taxon>Rhizorhapis</taxon>
    </lineage>
</organism>
<keyword evidence="2" id="KW-1185">Reference proteome</keyword>
<evidence type="ECO:0000313" key="2">
    <source>
        <dbReference type="Proteomes" id="UP000575068"/>
    </source>
</evidence>
<gene>
    <name evidence="1" type="ORF">HNQ99_000920</name>
</gene>
<dbReference type="RefSeq" id="WP_322790324.1">
    <property type="nucleotide sequence ID" value="NZ_JACHOV010000003.1"/>
</dbReference>
<dbReference type="EMBL" id="JACHOV010000003">
    <property type="protein sequence ID" value="MBB4640627.1"/>
    <property type="molecule type" value="Genomic_DNA"/>
</dbReference>
<protein>
    <submittedName>
        <fullName evidence="1">Uncharacterized protein</fullName>
    </submittedName>
</protein>
<reference evidence="1 2" key="1">
    <citation type="submission" date="2020-08" db="EMBL/GenBank/DDBJ databases">
        <title>Genomic Encyclopedia of Type Strains, Phase IV (KMG-IV): sequencing the most valuable type-strain genomes for metagenomic binning, comparative biology and taxonomic classification.</title>
        <authorList>
            <person name="Goeker M."/>
        </authorList>
    </citation>
    <scope>NUCLEOTIDE SEQUENCE [LARGE SCALE GENOMIC DNA]</scope>
    <source>
        <strain evidence="1 2">DSM 7465</strain>
    </source>
</reference>
<accession>A0A840HSM7</accession>
<evidence type="ECO:0000313" key="1">
    <source>
        <dbReference type="EMBL" id="MBB4640627.1"/>
    </source>
</evidence>
<comment type="caution">
    <text evidence="1">The sequence shown here is derived from an EMBL/GenBank/DDBJ whole genome shotgun (WGS) entry which is preliminary data.</text>
</comment>
<dbReference type="Proteomes" id="UP000575068">
    <property type="component" value="Unassembled WGS sequence"/>
</dbReference>
<proteinExistence type="predicted"/>
<dbReference type="AlphaFoldDB" id="A0A840HSM7"/>
<name>A0A840HSM7_9SPHN</name>